<name>A0A158I6G9_CABCO</name>
<reference evidence="8" key="1">
    <citation type="submission" date="2016-01" db="EMBL/GenBank/DDBJ databases">
        <authorList>
            <person name="Peeters C."/>
        </authorList>
    </citation>
    <scope>NUCLEOTIDE SEQUENCE [LARGE SCALE GENOMIC DNA]</scope>
</reference>
<evidence type="ECO:0000256" key="1">
    <source>
        <dbReference type="ARBA" id="ARBA00004141"/>
    </source>
</evidence>
<protein>
    <submittedName>
        <fullName evidence="7">Major facilitator transporter</fullName>
    </submittedName>
</protein>
<feature type="transmembrane region" description="Helical" evidence="5">
    <location>
        <begin position="379"/>
        <end position="399"/>
    </location>
</feature>
<evidence type="ECO:0000256" key="5">
    <source>
        <dbReference type="SAM" id="Phobius"/>
    </source>
</evidence>
<evidence type="ECO:0000256" key="3">
    <source>
        <dbReference type="ARBA" id="ARBA00022989"/>
    </source>
</evidence>
<dbReference type="PANTHER" id="PTHR23508">
    <property type="entry name" value="CARBOXYLIC ACID TRANSPORTER PROTEIN HOMOLOG"/>
    <property type="match status" value="1"/>
</dbReference>
<dbReference type="InterPro" id="IPR005829">
    <property type="entry name" value="Sugar_transporter_CS"/>
</dbReference>
<evidence type="ECO:0000313" key="7">
    <source>
        <dbReference type="EMBL" id="SAL52178.1"/>
    </source>
</evidence>
<dbReference type="GO" id="GO:0005886">
    <property type="term" value="C:plasma membrane"/>
    <property type="evidence" value="ECO:0007669"/>
    <property type="project" value="TreeGrafter"/>
</dbReference>
<comment type="subcellular location">
    <subcellularLocation>
        <location evidence="1">Membrane</location>
        <topology evidence="1">Multi-pass membrane protein</topology>
    </subcellularLocation>
</comment>
<keyword evidence="4 5" id="KW-0472">Membrane</keyword>
<feature type="domain" description="Major facilitator superfamily (MFS) profile" evidence="6">
    <location>
        <begin position="21"/>
        <end position="437"/>
    </location>
</feature>
<evidence type="ECO:0000256" key="2">
    <source>
        <dbReference type="ARBA" id="ARBA00022692"/>
    </source>
</evidence>
<sequence>MKHKLTKATNEGRMSSFQKMVLVVCVALSMLDGFDVLAVAFSASHLASDWHLNGSQLGALLSAGLFGMAAGGFIVAPCADRIGRRPLVLLCLLAIVAGMLASACAQTLEQLVALRVMTGLGIGGMMVSVAVIASEYASDKWRSAAISMQSAGYTLGATLGGAVSALLLARYGWRSAFLFGGISTALVIPLAWYGLPESLDLIARRPQRALDKVNAILRRMKQDTIDELPRIEDSREASAGSDELTMAPSLIVLRTLLIWLAFALVMAGFYFVMSWTPRLLVQAGMSASQGVTGGVLLNAGGIIGCTLFSLVSGRGKLRTLLTTALVVSGVLLLMFGANASQLQFAMPAAIALGAAITACVGGLYSLTPLLYPPKTRATGVGWAVGMGRLGAIAAPLLVGMLIDHGWQVHNLYYLFAAPFLLAVIPVAAIFFFMKRQKHWRHSDAVEAV</sequence>
<dbReference type="InterPro" id="IPR011701">
    <property type="entry name" value="MFS"/>
</dbReference>
<dbReference type="PROSITE" id="PS50850">
    <property type="entry name" value="MFS"/>
    <property type="match status" value="1"/>
</dbReference>
<dbReference type="RefSeq" id="WP_053572550.1">
    <property type="nucleotide sequence ID" value="NZ_FCNY02000010.1"/>
</dbReference>
<feature type="transmembrane region" description="Helical" evidence="5">
    <location>
        <begin position="344"/>
        <end position="367"/>
    </location>
</feature>
<evidence type="ECO:0000313" key="8">
    <source>
        <dbReference type="Proteomes" id="UP000054740"/>
    </source>
</evidence>
<evidence type="ECO:0000256" key="4">
    <source>
        <dbReference type="ARBA" id="ARBA00023136"/>
    </source>
</evidence>
<dbReference type="EMBL" id="FCNY02000010">
    <property type="protein sequence ID" value="SAL52178.1"/>
    <property type="molecule type" value="Genomic_DNA"/>
</dbReference>
<feature type="transmembrane region" description="Helical" evidence="5">
    <location>
        <begin position="87"/>
        <end position="108"/>
    </location>
</feature>
<feature type="transmembrane region" description="Helical" evidence="5">
    <location>
        <begin position="55"/>
        <end position="75"/>
    </location>
</feature>
<accession>A0A158I6G9</accession>
<feature type="transmembrane region" description="Helical" evidence="5">
    <location>
        <begin position="256"/>
        <end position="275"/>
    </location>
</feature>
<dbReference type="PROSITE" id="PS00217">
    <property type="entry name" value="SUGAR_TRANSPORT_2"/>
    <property type="match status" value="1"/>
</dbReference>
<dbReference type="Proteomes" id="UP000054740">
    <property type="component" value="Unassembled WGS sequence"/>
</dbReference>
<gene>
    <name evidence="7" type="ORF">AWB70_04310</name>
</gene>
<dbReference type="GO" id="GO:0046943">
    <property type="term" value="F:carboxylic acid transmembrane transporter activity"/>
    <property type="evidence" value="ECO:0007669"/>
    <property type="project" value="TreeGrafter"/>
</dbReference>
<dbReference type="CDD" id="cd17365">
    <property type="entry name" value="MFS_PcaK_like"/>
    <property type="match status" value="1"/>
</dbReference>
<feature type="transmembrane region" description="Helical" evidence="5">
    <location>
        <begin position="175"/>
        <end position="195"/>
    </location>
</feature>
<dbReference type="Gene3D" id="1.20.1250.20">
    <property type="entry name" value="MFS general substrate transporter like domains"/>
    <property type="match status" value="1"/>
</dbReference>
<feature type="transmembrane region" description="Helical" evidence="5">
    <location>
        <begin position="21"/>
        <end position="43"/>
    </location>
</feature>
<dbReference type="Pfam" id="PF07690">
    <property type="entry name" value="MFS_1"/>
    <property type="match status" value="2"/>
</dbReference>
<feature type="transmembrane region" description="Helical" evidence="5">
    <location>
        <begin position="295"/>
        <end position="313"/>
    </location>
</feature>
<dbReference type="SUPFAM" id="SSF103473">
    <property type="entry name" value="MFS general substrate transporter"/>
    <property type="match status" value="1"/>
</dbReference>
<proteinExistence type="predicted"/>
<dbReference type="InterPro" id="IPR036259">
    <property type="entry name" value="MFS_trans_sf"/>
</dbReference>
<keyword evidence="3 5" id="KW-1133">Transmembrane helix</keyword>
<feature type="transmembrane region" description="Helical" evidence="5">
    <location>
        <begin position="320"/>
        <end position="338"/>
    </location>
</feature>
<keyword evidence="8" id="KW-1185">Reference proteome</keyword>
<organism evidence="7 8">
    <name type="scientific">Caballeronia cordobensis</name>
    <name type="common">Burkholderia cordobensis</name>
    <dbReference type="NCBI Taxonomy" id="1353886"/>
    <lineage>
        <taxon>Bacteria</taxon>
        <taxon>Pseudomonadati</taxon>
        <taxon>Pseudomonadota</taxon>
        <taxon>Betaproteobacteria</taxon>
        <taxon>Burkholderiales</taxon>
        <taxon>Burkholderiaceae</taxon>
        <taxon>Caballeronia</taxon>
    </lineage>
</organism>
<feature type="transmembrane region" description="Helical" evidence="5">
    <location>
        <begin position="411"/>
        <end position="432"/>
    </location>
</feature>
<dbReference type="PANTHER" id="PTHR23508:SF10">
    <property type="entry name" value="CARBOXYLIC ACID TRANSPORTER PROTEIN HOMOLOG"/>
    <property type="match status" value="1"/>
</dbReference>
<keyword evidence="2 5" id="KW-0812">Transmembrane</keyword>
<evidence type="ECO:0000259" key="6">
    <source>
        <dbReference type="PROSITE" id="PS50850"/>
    </source>
</evidence>
<dbReference type="AlphaFoldDB" id="A0A158I6G9"/>
<dbReference type="InterPro" id="IPR020846">
    <property type="entry name" value="MFS_dom"/>
</dbReference>
<feature type="transmembrane region" description="Helical" evidence="5">
    <location>
        <begin position="150"/>
        <end position="169"/>
    </location>
</feature>
<feature type="transmembrane region" description="Helical" evidence="5">
    <location>
        <begin position="114"/>
        <end position="138"/>
    </location>
</feature>